<protein>
    <submittedName>
        <fullName evidence="1">Restriction endonuclease</fullName>
    </submittedName>
</protein>
<gene>
    <name evidence="1" type="ORF">ACS77_20060</name>
</gene>
<dbReference type="PANTHER" id="PTHR38733:SF1">
    <property type="entry name" value="TYPE IV METHYL-DIRECTED RESTRICTION ENZYME ECOKMCRBC"/>
    <property type="match status" value="1"/>
</dbReference>
<dbReference type="PATRIC" id="fig|317.197.peg.3495"/>
<dbReference type="Pfam" id="PF10117">
    <property type="entry name" value="McrBC"/>
    <property type="match status" value="1"/>
</dbReference>
<name>A0A0L1M7Q5_PSESX</name>
<dbReference type="GO" id="GO:0004519">
    <property type="term" value="F:endonuclease activity"/>
    <property type="evidence" value="ECO:0007669"/>
    <property type="project" value="UniProtKB-KW"/>
</dbReference>
<comment type="caution">
    <text evidence="1">The sequence shown here is derived from an EMBL/GenBank/DDBJ whole genome shotgun (WGS) entry which is preliminary data.</text>
</comment>
<keyword evidence="1" id="KW-0540">Nuclease</keyword>
<sequence>MKPIITVREYARLTTDKITEPTLDLAQVSVSAFDWLCKLNATFSNAGAALVRLENRCLLKLDNYVGVLETPCGTRLEILPKHFEREDCIKQSRVLLRRMIQASLNLPTREVGAADLQNFDAPLSEWVMGRFLLALDHLIKRGLRFDYQRVEEEQRFLRGQLDVIKQMRQPPGRQHHFQIRHDIYLPDRPENRLLKFALDEVCKATKDAGNWRLAHELRSVLLEVPTSRNVQQDFNQWSSERLMAHYVPVKRWCELIIKQRMPLAVAGEWHGMSLLFPMEKLFERYVAASLNRDLLQDARLQTQAHTEYLCQHKGKNFFQLRPDLMVHHQNESWVLDTKWKRLNSSGEDKSYGLKQSDFYQLFAYGHKYLAGEGELVLIYPRRSAFDAPLQVFNFAPQLKLWVLPFDMERGVLLGAPEGFPLHSQQLQSSEQSA</sequence>
<proteinExistence type="predicted"/>
<dbReference type="AlphaFoldDB" id="A0A0L1M7Q5"/>
<dbReference type="EMBL" id="LFQK01000034">
    <property type="protein sequence ID" value="KNH24466.1"/>
    <property type="molecule type" value="Genomic_DNA"/>
</dbReference>
<dbReference type="Proteomes" id="UP000036955">
    <property type="component" value="Unassembled WGS sequence"/>
</dbReference>
<accession>A0A0L1M7Q5</accession>
<evidence type="ECO:0000313" key="2">
    <source>
        <dbReference type="Proteomes" id="UP000036955"/>
    </source>
</evidence>
<dbReference type="OrthoDB" id="307209at2"/>
<evidence type="ECO:0000313" key="1">
    <source>
        <dbReference type="EMBL" id="KNH24466.1"/>
    </source>
</evidence>
<organism evidence="1 2">
    <name type="scientific">Pseudomonas syringae</name>
    <dbReference type="NCBI Taxonomy" id="317"/>
    <lineage>
        <taxon>Bacteria</taxon>
        <taxon>Pseudomonadati</taxon>
        <taxon>Pseudomonadota</taxon>
        <taxon>Gammaproteobacteria</taxon>
        <taxon>Pseudomonadales</taxon>
        <taxon>Pseudomonadaceae</taxon>
        <taxon>Pseudomonas</taxon>
    </lineage>
</organism>
<keyword evidence="1" id="KW-0378">Hydrolase</keyword>
<dbReference type="PANTHER" id="PTHR38733">
    <property type="entry name" value="PROTEIN MCRC"/>
    <property type="match status" value="1"/>
</dbReference>
<dbReference type="InterPro" id="IPR019292">
    <property type="entry name" value="McrC"/>
</dbReference>
<keyword evidence="1" id="KW-0255">Endonuclease</keyword>
<reference evidence="1 2" key="1">
    <citation type="submission" date="2015-06" db="EMBL/GenBank/DDBJ databases">
        <authorList>
            <person name="Hoefler B.C."/>
            <person name="Straight P.D."/>
        </authorList>
    </citation>
    <scope>NUCLEOTIDE SEQUENCE [LARGE SCALE GENOMIC DNA]</scope>
    <source>
        <strain evidence="1 2">Riq4</strain>
    </source>
</reference>